<dbReference type="InterPro" id="IPR012902">
    <property type="entry name" value="N_methyl_site"/>
</dbReference>
<dbReference type="NCBIfam" id="TIGR02532">
    <property type="entry name" value="IV_pilin_GFxxxE"/>
    <property type="match status" value="1"/>
</dbReference>
<protein>
    <recommendedName>
        <fullName evidence="5">Prepilin-type N-terminal cleavage/methylation domain-containing protein</fullName>
    </recommendedName>
</protein>
<dbReference type="AlphaFoldDB" id="A0A518BX29"/>
<keyword evidence="2" id="KW-0472">Membrane</keyword>
<dbReference type="GO" id="GO:0015627">
    <property type="term" value="C:type II protein secretion system complex"/>
    <property type="evidence" value="ECO:0007669"/>
    <property type="project" value="InterPro"/>
</dbReference>
<proteinExistence type="predicted"/>
<dbReference type="InterPro" id="IPR000983">
    <property type="entry name" value="Bac_GSPG_pilin"/>
</dbReference>
<evidence type="ECO:0008006" key="5">
    <source>
        <dbReference type="Google" id="ProtNLM"/>
    </source>
</evidence>
<feature type="transmembrane region" description="Helical" evidence="2">
    <location>
        <begin position="12"/>
        <end position="36"/>
    </location>
</feature>
<evidence type="ECO:0000313" key="3">
    <source>
        <dbReference type="EMBL" id="QDU71525.1"/>
    </source>
</evidence>
<keyword evidence="4" id="KW-1185">Reference proteome</keyword>
<dbReference type="PANTHER" id="PTHR30093:SF2">
    <property type="entry name" value="TYPE II SECRETION SYSTEM PROTEIN H"/>
    <property type="match status" value="1"/>
</dbReference>
<evidence type="ECO:0000313" key="4">
    <source>
        <dbReference type="Proteomes" id="UP000320386"/>
    </source>
</evidence>
<keyword evidence="1" id="KW-0488">Methylation</keyword>
<dbReference type="EMBL" id="CP036280">
    <property type="protein sequence ID" value="QDU71525.1"/>
    <property type="molecule type" value="Genomic_DNA"/>
</dbReference>
<accession>A0A518BX29</accession>
<sequence>MSPSHGYRAFTLIELLVVISIIALLIGILLPALGAARDTARSVSCLSQSRQIGTAFAAWQVDNDYGPIPTWHSVALNDGGYLNLEADQADIQVCPSTELVDEAPQGLATGVGGWYGDAATAWKKLPFPGDNLESDGSYQYNAWLMTPAFAGFSGLSSNPNSAELRLNLFQGTDNAFDASNTPLVGDGSWIAGGAKEYYYGTALGGDVSDIDPVQPVTRQATSTSVGWGPTTQVMGHYLNRHKNSVNFSFVDGSGRSVSRAEVFELKWHKNFDIESWPAPDGIR</sequence>
<dbReference type="PANTHER" id="PTHR30093">
    <property type="entry name" value="GENERAL SECRETION PATHWAY PROTEIN G"/>
    <property type="match status" value="1"/>
</dbReference>
<evidence type="ECO:0000256" key="2">
    <source>
        <dbReference type="SAM" id="Phobius"/>
    </source>
</evidence>
<gene>
    <name evidence="3" type="ORF">Pan265_13750</name>
</gene>
<dbReference type="Gene3D" id="3.30.700.10">
    <property type="entry name" value="Glycoprotein, Type 4 Pilin"/>
    <property type="match status" value="1"/>
</dbReference>
<name>A0A518BX29_9BACT</name>
<dbReference type="SUPFAM" id="SSF54523">
    <property type="entry name" value="Pili subunits"/>
    <property type="match status" value="1"/>
</dbReference>
<dbReference type="InterPro" id="IPR045584">
    <property type="entry name" value="Pilin-like"/>
</dbReference>
<evidence type="ECO:0000256" key="1">
    <source>
        <dbReference type="ARBA" id="ARBA00022481"/>
    </source>
</evidence>
<dbReference type="GO" id="GO:0015628">
    <property type="term" value="P:protein secretion by the type II secretion system"/>
    <property type="evidence" value="ECO:0007669"/>
    <property type="project" value="InterPro"/>
</dbReference>
<dbReference type="RefSeq" id="WP_236254802.1">
    <property type="nucleotide sequence ID" value="NZ_CP036280.1"/>
</dbReference>
<keyword evidence="2" id="KW-0812">Transmembrane</keyword>
<dbReference type="Proteomes" id="UP000320386">
    <property type="component" value="Chromosome"/>
</dbReference>
<reference evidence="3 4" key="1">
    <citation type="submission" date="2019-02" db="EMBL/GenBank/DDBJ databases">
        <title>Deep-cultivation of Planctomycetes and their phenomic and genomic characterization uncovers novel biology.</title>
        <authorList>
            <person name="Wiegand S."/>
            <person name="Jogler M."/>
            <person name="Boedeker C."/>
            <person name="Pinto D."/>
            <person name="Vollmers J."/>
            <person name="Rivas-Marin E."/>
            <person name="Kohn T."/>
            <person name="Peeters S.H."/>
            <person name="Heuer A."/>
            <person name="Rast P."/>
            <person name="Oberbeckmann S."/>
            <person name="Bunk B."/>
            <person name="Jeske O."/>
            <person name="Meyerdierks A."/>
            <person name="Storesund J.E."/>
            <person name="Kallscheuer N."/>
            <person name="Luecker S."/>
            <person name="Lage O.M."/>
            <person name="Pohl T."/>
            <person name="Merkel B.J."/>
            <person name="Hornburger P."/>
            <person name="Mueller R.-W."/>
            <person name="Bruemmer F."/>
            <person name="Labrenz M."/>
            <person name="Spormann A.M."/>
            <person name="Op den Camp H."/>
            <person name="Overmann J."/>
            <person name="Amann R."/>
            <person name="Jetten M.S.M."/>
            <person name="Mascher T."/>
            <person name="Medema M.H."/>
            <person name="Devos D.P."/>
            <person name="Kaster A.-K."/>
            <person name="Ovreas L."/>
            <person name="Rohde M."/>
            <person name="Galperin M.Y."/>
            <person name="Jogler C."/>
        </authorList>
    </citation>
    <scope>NUCLEOTIDE SEQUENCE [LARGE SCALE GENOMIC DNA]</scope>
    <source>
        <strain evidence="3 4">Pan265</strain>
    </source>
</reference>
<keyword evidence="2" id="KW-1133">Transmembrane helix</keyword>
<dbReference type="Pfam" id="PF07963">
    <property type="entry name" value="N_methyl"/>
    <property type="match status" value="1"/>
</dbReference>
<dbReference type="KEGG" id="mcad:Pan265_13750"/>
<organism evidence="3 4">
    <name type="scientific">Mucisphaera calidilacus</name>
    <dbReference type="NCBI Taxonomy" id="2527982"/>
    <lineage>
        <taxon>Bacteria</taxon>
        <taxon>Pseudomonadati</taxon>
        <taxon>Planctomycetota</taxon>
        <taxon>Phycisphaerae</taxon>
        <taxon>Phycisphaerales</taxon>
        <taxon>Phycisphaeraceae</taxon>
        <taxon>Mucisphaera</taxon>
    </lineage>
</organism>
<dbReference type="PRINTS" id="PR00813">
    <property type="entry name" value="BCTERIALGSPG"/>
</dbReference>